<comment type="caution">
    <text evidence="2">The sequence shown here is derived from an EMBL/GenBank/DDBJ whole genome shotgun (WGS) entry which is preliminary data.</text>
</comment>
<dbReference type="EMBL" id="JANUGU010000004">
    <property type="protein sequence ID" value="MCS0659128.1"/>
    <property type="molecule type" value="Genomic_DNA"/>
</dbReference>
<name>A0ABT2CYS7_9BURK</name>
<dbReference type="Proteomes" id="UP001204621">
    <property type="component" value="Unassembled WGS sequence"/>
</dbReference>
<dbReference type="RefSeq" id="WP_258812316.1">
    <property type="nucleotide sequence ID" value="NZ_JANUGU010000004.1"/>
</dbReference>
<feature type="transmembrane region" description="Helical" evidence="1">
    <location>
        <begin position="190"/>
        <end position="214"/>
    </location>
</feature>
<feature type="transmembrane region" description="Helical" evidence="1">
    <location>
        <begin position="104"/>
        <end position="129"/>
    </location>
</feature>
<feature type="transmembrane region" description="Helical" evidence="1">
    <location>
        <begin position="239"/>
        <end position="261"/>
    </location>
</feature>
<keyword evidence="1" id="KW-1133">Transmembrane helix</keyword>
<evidence type="ECO:0000313" key="2">
    <source>
        <dbReference type="EMBL" id="MCS0659128.1"/>
    </source>
</evidence>
<evidence type="ECO:0000256" key="1">
    <source>
        <dbReference type="SAM" id="Phobius"/>
    </source>
</evidence>
<feature type="transmembrane region" description="Helical" evidence="1">
    <location>
        <begin position="40"/>
        <end position="64"/>
    </location>
</feature>
<keyword evidence="1" id="KW-0472">Membrane</keyword>
<feature type="transmembrane region" description="Helical" evidence="1">
    <location>
        <begin position="267"/>
        <end position="290"/>
    </location>
</feature>
<feature type="transmembrane region" description="Helical" evidence="1">
    <location>
        <begin position="150"/>
        <end position="170"/>
    </location>
</feature>
<evidence type="ECO:0000313" key="3">
    <source>
        <dbReference type="Proteomes" id="UP001204621"/>
    </source>
</evidence>
<gene>
    <name evidence="2" type="ORF">NX778_13745</name>
</gene>
<keyword evidence="3" id="KW-1185">Reference proteome</keyword>
<sequence length="307" mass="31814">MNATIQTETPAATGVAAAPAKPAKAAAVLRAVRAALQWRLVLLWTALLLLPTVVATMPVMQLLAASLNFSVHSPELATALDLNTISDLTVANGRAGTGIGNGSLLALAFTLLLSPLLAGMTIQAARAAGTPGFGSLFVGGVQEYPRLLRMLLWAIVPLGIVAGIAAGAFAGAKVYGAKAVLESDASHARLLATCIVALLFVIADASLDAGRAVLASDRRRKSAVKAWWQGFRLVLRRPFATLGIYLGITLAGLVLAGLLAVARLNVAPLGVAGFIGAFLLTQLAVVALGWMRGARLFAMLELIRPMR</sequence>
<protein>
    <submittedName>
        <fullName evidence="2">Uncharacterized protein</fullName>
    </submittedName>
</protein>
<keyword evidence="1" id="KW-0812">Transmembrane</keyword>
<proteinExistence type="predicted"/>
<reference evidence="2 3" key="1">
    <citation type="submission" date="2022-08" db="EMBL/GenBank/DDBJ databases">
        <title>Reclassification of Massilia species as members of the genera Telluria, Duganella, Pseudoduganella, Mokoshia gen. nov. and Zemynaea gen. nov. using orthogonal and non-orthogonal genome-based approaches.</title>
        <authorList>
            <person name="Bowman J.P."/>
        </authorList>
    </citation>
    <scope>NUCLEOTIDE SEQUENCE [LARGE SCALE GENOMIC DNA]</scope>
    <source>
        <strain evidence="2 3">JCM 31606</strain>
    </source>
</reference>
<accession>A0ABT2CYS7</accession>
<organism evidence="2 3">
    <name type="scientific">Massilia terrae</name>
    <dbReference type="NCBI Taxonomy" id="1811224"/>
    <lineage>
        <taxon>Bacteria</taxon>
        <taxon>Pseudomonadati</taxon>
        <taxon>Pseudomonadota</taxon>
        <taxon>Betaproteobacteria</taxon>
        <taxon>Burkholderiales</taxon>
        <taxon>Oxalobacteraceae</taxon>
        <taxon>Telluria group</taxon>
        <taxon>Massilia</taxon>
    </lineage>
</organism>